<dbReference type="InterPro" id="IPR026893">
    <property type="entry name" value="Tyr/Ser_Pase_IphP-type"/>
</dbReference>
<dbReference type="Gene3D" id="3.90.190.10">
    <property type="entry name" value="Protein tyrosine phosphatase superfamily"/>
    <property type="match status" value="1"/>
</dbReference>
<organism evidence="2 3">
    <name type="scientific">Enterococcus camelliae</name>
    <dbReference type="NCBI Taxonomy" id="453959"/>
    <lineage>
        <taxon>Bacteria</taxon>
        <taxon>Bacillati</taxon>
        <taxon>Bacillota</taxon>
        <taxon>Bacilli</taxon>
        <taxon>Lactobacillales</taxon>
        <taxon>Enterococcaceae</taxon>
        <taxon>Enterococcus</taxon>
    </lineage>
</organism>
<evidence type="ECO:0000256" key="1">
    <source>
        <dbReference type="ARBA" id="ARBA00009580"/>
    </source>
</evidence>
<name>A0ABW5TKI6_9ENTE</name>
<sequence>MNLVNFRDLGGVKTKEDKVIKPNRLLRSGELVQLDEEGKKVLAQHQLTKVIDLRSEDELEKRPDDALHTIDYQWIDIMKDVKENASMDALLQAGELEAVDRHMKQIYTNLVMNEGAQRGYRQYFEQLLATETGGVLFHCFAGKDRTGMATVYALELLGISRDAIYQDYLQTNIQRAKPNESMFAELAKQGATKQQIAGVKIAMEVSASYLDHAYQLIETKYGSMQEYAKEALLLSTQDQKDLQALYLD</sequence>
<dbReference type="EMBL" id="JBHUMO010000059">
    <property type="protein sequence ID" value="MFD2729790.1"/>
    <property type="molecule type" value="Genomic_DNA"/>
</dbReference>
<comment type="similarity">
    <text evidence="1">Belongs to the protein-tyrosine phosphatase family.</text>
</comment>
<gene>
    <name evidence="2" type="ORF">ACFSR0_10220</name>
</gene>
<dbReference type="Proteomes" id="UP001597427">
    <property type="component" value="Unassembled WGS sequence"/>
</dbReference>
<dbReference type="SUPFAM" id="SSF52799">
    <property type="entry name" value="(Phosphotyrosine protein) phosphatases II"/>
    <property type="match status" value="1"/>
</dbReference>
<dbReference type="Pfam" id="PF13350">
    <property type="entry name" value="Y_phosphatase3"/>
    <property type="match status" value="1"/>
</dbReference>
<proteinExistence type="inferred from homology"/>
<evidence type="ECO:0000313" key="2">
    <source>
        <dbReference type="EMBL" id="MFD2729790.1"/>
    </source>
</evidence>
<comment type="caution">
    <text evidence="2">The sequence shown here is derived from an EMBL/GenBank/DDBJ whole genome shotgun (WGS) entry which is preliminary data.</text>
</comment>
<dbReference type="RefSeq" id="WP_379982471.1">
    <property type="nucleotide sequence ID" value="NZ_JBHUMO010000059.1"/>
</dbReference>
<reference evidence="3" key="1">
    <citation type="journal article" date="2019" name="Int. J. Syst. Evol. Microbiol.">
        <title>The Global Catalogue of Microorganisms (GCM) 10K type strain sequencing project: providing services to taxonomists for standard genome sequencing and annotation.</title>
        <authorList>
            <consortium name="The Broad Institute Genomics Platform"/>
            <consortium name="The Broad Institute Genome Sequencing Center for Infectious Disease"/>
            <person name="Wu L."/>
            <person name="Ma J."/>
        </authorList>
    </citation>
    <scope>NUCLEOTIDE SEQUENCE [LARGE SCALE GENOMIC DNA]</scope>
    <source>
        <strain evidence="3">TISTR 932</strain>
    </source>
</reference>
<accession>A0ABW5TKI6</accession>
<keyword evidence="3" id="KW-1185">Reference proteome</keyword>
<dbReference type="PANTHER" id="PTHR31126:SF1">
    <property type="entry name" value="TYROSINE SPECIFIC PROTEIN PHOSPHATASES DOMAIN-CONTAINING PROTEIN"/>
    <property type="match status" value="1"/>
</dbReference>
<dbReference type="PANTHER" id="PTHR31126">
    <property type="entry name" value="TYROSINE-PROTEIN PHOSPHATASE"/>
    <property type="match status" value="1"/>
</dbReference>
<dbReference type="InterPro" id="IPR016130">
    <property type="entry name" value="Tyr_Pase_AS"/>
</dbReference>
<protein>
    <submittedName>
        <fullName evidence="2">Tyrosine-protein phosphatase</fullName>
    </submittedName>
</protein>
<dbReference type="InterPro" id="IPR029021">
    <property type="entry name" value="Prot-tyrosine_phosphatase-like"/>
</dbReference>
<evidence type="ECO:0000313" key="3">
    <source>
        <dbReference type="Proteomes" id="UP001597427"/>
    </source>
</evidence>
<dbReference type="PROSITE" id="PS00383">
    <property type="entry name" value="TYR_PHOSPHATASE_1"/>
    <property type="match status" value="1"/>
</dbReference>